<evidence type="ECO:0000256" key="2">
    <source>
        <dbReference type="SAM" id="SignalP"/>
    </source>
</evidence>
<feature type="signal peptide" evidence="2">
    <location>
        <begin position="1"/>
        <end position="23"/>
    </location>
</feature>
<dbReference type="Proteomes" id="UP000672027">
    <property type="component" value="Chromosome"/>
</dbReference>
<dbReference type="EMBL" id="CP072800">
    <property type="protein sequence ID" value="QTR49735.1"/>
    <property type="molecule type" value="Genomic_DNA"/>
</dbReference>
<keyword evidence="4" id="KW-1185">Reference proteome</keyword>
<evidence type="ECO:0000313" key="3">
    <source>
        <dbReference type="EMBL" id="QTR49735.1"/>
    </source>
</evidence>
<organism evidence="3 4">
    <name type="scientific">Candidatus Thiothrix anitrata</name>
    <dbReference type="NCBI Taxonomy" id="2823902"/>
    <lineage>
        <taxon>Bacteria</taxon>
        <taxon>Pseudomonadati</taxon>
        <taxon>Pseudomonadota</taxon>
        <taxon>Gammaproteobacteria</taxon>
        <taxon>Thiotrichales</taxon>
        <taxon>Thiotrichaceae</taxon>
        <taxon>Thiothrix</taxon>
    </lineage>
</organism>
<evidence type="ECO:0000256" key="1">
    <source>
        <dbReference type="SAM" id="Coils"/>
    </source>
</evidence>
<feature type="coiled-coil region" evidence="1">
    <location>
        <begin position="28"/>
        <end position="72"/>
    </location>
</feature>
<name>A0ABX7X1G7_9GAMM</name>
<evidence type="ECO:0000313" key="4">
    <source>
        <dbReference type="Proteomes" id="UP000672027"/>
    </source>
</evidence>
<proteinExistence type="predicted"/>
<reference evidence="3 4" key="1">
    <citation type="submission" date="2021-04" db="EMBL/GenBank/DDBJ databases">
        <title>Genomics, taxonomy and metabolism of representatives of sulfur bacteria of the genus Thiothrix: Thiothrix fructosivorans QT, Thiothrix unzii A1T and three new species, Thiothrix subterranea sp. nov., Thiothrix litoralis sp. nov. and 'Candidatus Thiothrix anitrata' sp. nov.</title>
        <authorList>
            <person name="Ravin N.V."/>
            <person name="Smolyakov D."/>
            <person name="Rudenko T.S."/>
            <person name="Mardanov A.V."/>
            <person name="Beletsky A.V."/>
            <person name="Markov N.D."/>
            <person name="Fomenkov A.I."/>
            <person name="Roberts R.J."/>
            <person name="Karnachuk O.V."/>
            <person name="Novikov A."/>
            <person name="Grabovich M.Y."/>
        </authorList>
    </citation>
    <scope>NUCLEOTIDE SEQUENCE [LARGE SCALE GENOMIC DNA]</scope>
    <source>
        <strain evidence="3 4">A52</strain>
    </source>
</reference>
<keyword evidence="1" id="KW-0175">Coiled coil</keyword>
<feature type="chain" id="PRO_5047545976" description="YbgF trimerisation domain-containing protein" evidence="2">
    <location>
        <begin position="24"/>
        <end position="85"/>
    </location>
</feature>
<gene>
    <name evidence="3" type="ORF">J8380_16135</name>
</gene>
<keyword evidence="2" id="KW-0732">Signal</keyword>
<dbReference type="RefSeq" id="WP_210226566.1">
    <property type="nucleotide sequence ID" value="NZ_CP072800.1"/>
</dbReference>
<accession>A0ABX7X1G7</accession>
<evidence type="ECO:0008006" key="5">
    <source>
        <dbReference type="Google" id="ProtNLM"/>
    </source>
</evidence>
<protein>
    <recommendedName>
        <fullName evidence="5">YbgF trimerisation domain-containing protein</fullName>
    </recommendedName>
</protein>
<sequence>MNHYLIRVCCACLLCGVAQFSYAQETSNNILQADLQKILQELQQLEQENIRLEQALQEALEANQALDAEIEKIRPEVASLPLPPQ</sequence>